<evidence type="ECO:0000313" key="9">
    <source>
        <dbReference type="Proteomes" id="UP000249819"/>
    </source>
</evidence>
<reference evidence="8 9" key="1">
    <citation type="submission" date="2018-06" db="EMBL/GenBank/DDBJ databases">
        <title>Genomic Encyclopedia of Archaeal and Bacterial Type Strains, Phase II (KMG-II): from individual species to whole genera.</title>
        <authorList>
            <person name="Goeker M."/>
        </authorList>
    </citation>
    <scope>NUCLEOTIDE SEQUENCE [LARGE SCALE GENOMIC DNA]</scope>
    <source>
        <strain evidence="8 9">DSM 29821</strain>
    </source>
</reference>
<sequence length="434" mass="49696">METKKDILDTVELRSEGVQDIMSQPPHWMVRWGNTVILLLLLLILIMSYLIKYPVFIPSTVVISSQNPPEKLEVRVNSKVEEILVQDQQQVSKQQILMVLQSTADFKDVLRLRDIMDTISGNNLVHFPIHETAGFKLGDIQADYNAFAKALTDAQLNERLQPYSPDYIAAEQSLATSRSRIQTLLQQKKLELAKLELSQKEFDRYQQLFGEKVVSAAEMDQARMKLLQAQQNVENLNISISQLQESISGIMKMRSGATINAQKDNINFNAQAGQLFEQLRKSLYAWEQNYLLLASIDGTVSFQQFIGKNQFVKQGDVLFSIMPKERDLLMGRLQVPSINSGKVKTGQKVLVKLDNYPYQEFGMVEGKVQNMASAPDKDGNYYVYIVLPKGLQTSFHKQLPFDRELRGNAEIITQDLRLIERVFYQMRKLLGYQY</sequence>
<dbReference type="OrthoDB" id="7057889at2"/>
<keyword evidence="2 6" id="KW-0812">Transmembrane</keyword>
<dbReference type="InterPro" id="IPR058624">
    <property type="entry name" value="MdtA-like_HH"/>
</dbReference>
<dbReference type="RefSeq" id="WP_111590668.1">
    <property type="nucleotide sequence ID" value="NZ_QLMA01000001.1"/>
</dbReference>
<dbReference type="PANTHER" id="PTHR30386:SF26">
    <property type="entry name" value="TRANSPORT PROTEIN COMB"/>
    <property type="match status" value="1"/>
</dbReference>
<dbReference type="Proteomes" id="UP000249819">
    <property type="component" value="Unassembled WGS sequence"/>
</dbReference>
<dbReference type="PANTHER" id="PTHR30386">
    <property type="entry name" value="MEMBRANE FUSION SUBUNIT OF EMRAB-TOLC MULTIDRUG EFFLUX PUMP"/>
    <property type="match status" value="1"/>
</dbReference>
<evidence type="ECO:0000259" key="7">
    <source>
        <dbReference type="Pfam" id="PF25876"/>
    </source>
</evidence>
<dbReference type="Gene3D" id="1.10.287.470">
    <property type="entry name" value="Helix hairpin bin"/>
    <property type="match status" value="1"/>
</dbReference>
<comment type="subcellular location">
    <subcellularLocation>
        <location evidence="1">Membrane</location>
        <topology evidence="1">Single-pass membrane protein</topology>
    </subcellularLocation>
</comment>
<comment type="caution">
    <text evidence="8">The sequence shown here is derived from an EMBL/GenBank/DDBJ whole genome shotgun (WGS) entry which is preliminary data.</text>
</comment>
<protein>
    <submittedName>
        <fullName evidence="8">Multidrug resistance efflux pump</fullName>
    </submittedName>
</protein>
<feature type="transmembrane region" description="Helical" evidence="6">
    <location>
        <begin position="32"/>
        <end position="51"/>
    </location>
</feature>
<organism evidence="8 9">
    <name type="scientific">Chitinophaga dinghuensis</name>
    <dbReference type="NCBI Taxonomy" id="1539050"/>
    <lineage>
        <taxon>Bacteria</taxon>
        <taxon>Pseudomonadati</taxon>
        <taxon>Bacteroidota</taxon>
        <taxon>Chitinophagia</taxon>
        <taxon>Chitinophagales</taxon>
        <taxon>Chitinophagaceae</taxon>
        <taxon>Chitinophaga</taxon>
    </lineage>
</organism>
<accession>A0A327WEM2</accession>
<name>A0A327WEM2_9BACT</name>
<dbReference type="SUPFAM" id="SSF111369">
    <property type="entry name" value="HlyD-like secretion proteins"/>
    <property type="match status" value="1"/>
</dbReference>
<feature type="coiled-coil region" evidence="5">
    <location>
        <begin position="219"/>
        <end position="246"/>
    </location>
</feature>
<dbReference type="EMBL" id="QLMA01000001">
    <property type="protein sequence ID" value="RAJ88011.1"/>
    <property type="molecule type" value="Genomic_DNA"/>
</dbReference>
<dbReference type="Pfam" id="PF25876">
    <property type="entry name" value="HH_MFP_RND"/>
    <property type="match status" value="1"/>
</dbReference>
<keyword evidence="9" id="KW-1185">Reference proteome</keyword>
<evidence type="ECO:0000256" key="2">
    <source>
        <dbReference type="ARBA" id="ARBA00022692"/>
    </source>
</evidence>
<gene>
    <name evidence="8" type="ORF">CLV59_101776</name>
</gene>
<evidence type="ECO:0000256" key="3">
    <source>
        <dbReference type="ARBA" id="ARBA00022989"/>
    </source>
</evidence>
<dbReference type="PRINTS" id="PR01490">
    <property type="entry name" value="RTXTOXIND"/>
</dbReference>
<feature type="domain" description="Multidrug resistance protein MdtA-like alpha-helical hairpin" evidence="7">
    <location>
        <begin position="191"/>
        <end position="235"/>
    </location>
</feature>
<evidence type="ECO:0000256" key="6">
    <source>
        <dbReference type="SAM" id="Phobius"/>
    </source>
</evidence>
<evidence type="ECO:0000256" key="4">
    <source>
        <dbReference type="ARBA" id="ARBA00023136"/>
    </source>
</evidence>
<proteinExistence type="predicted"/>
<dbReference type="Gene3D" id="2.40.30.170">
    <property type="match status" value="1"/>
</dbReference>
<evidence type="ECO:0000256" key="1">
    <source>
        <dbReference type="ARBA" id="ARBA00004167"/>
    </source>
</evidence>
<evidence type="ECO:0000256" key="5">
    <source>
        <dbReference type="SAM" id="Coils"/>
    </source>
</evidence>
<dbReference type="AlphaFoldDB" id="A0A327WEM2"/>
<keyword evidence="4 6" id="KW-0472">Membrane</keyword>
<evidence type="ECO:0000313" key="8">
    <source>
        <dbReference type="EMBL" id="RAJ88011.1"/>
    </source>
</evidence>
<keyword evidence="5" id="KW-0175">Coiled coil</keyword>
<dbReference type="InterPro" id="IPR050739">
    <property type="entry name" value="MFP"/>
</dbReference>
<dbReference type="GO" id="GO:0016020">
    <property type="term" value="C:membrane"/>
    <property type="evidence" value="ECO:0007669"/>
    <property type="project" value="UniProtKB-SubCell"/>
</dbReference>
<keyword evidence="3 6" id="KW-1133">Transmembrane helix</keyword>